<dbReference type="AlphaFoldDB" id="A0A317PME2"/>
<dbReference type="InterPro" id="IPR010987">
    <property type="entry name" value="Glutathione-S-Trfase_C-like"/>
</dbReference>
<dbReference type="PROSITE" id="PS50405">
    <property type="entry name" value="GST_CTER"/>
    <property type="match status" value="1"/>
</dbReference>
<gene>
    <name evidence="3" type="ORF">DFR52_102592</name>
</gene>
<dbReference type="GO" id="GO:0005737">
    <property type="term" value="C:cytoplasm"/>
    <property type="evidence" value="ECO:0007669"/>
    <property type="project" value="TreeGrafter"/>
</dbReference>
<proteinExistence type="predicted"/>
<evidence type="ECO:0000256" key="1">
    <source>
        <dbReference type="SAM" id="MobiDB-lite"/>
    </source>
</evidence>
<dbReference type="Gene3D" id="3.40.30.10">
    <property type="entry name" value="Glutaredoxin"/>
    <property type="match status" value="1"/>
</dbReference>
<dbReference type="InterPro" id="IPR036282">
    <property type="entry name" value="Glutathione-S-Trfase_C_sf"/>
</dbReference>
<dbReference type="EMBL" id="QGTR01000002">
    <property type="protein sequence ID" value="PWW01927.1"/>
    <property type="molecule type" value="Genomic_DNA"/>
</dbReference>
<evidence type="ECO:0000313" key="3">
    <source>
        <dbReference type="EMBL" id="PWW01927.1"/>
    </source>
</evidence>
<reference evidence="3 4" key="1">
    <citation type="submission" date="2018-05" db="EMBL/GenBank/DDBJ databases">
        <title>Genomic Encyclopedia of Type Strains, Phase IV (KMG-IV): sequencing the most valuable type-strain genomes for metagenomic binning, comparative biology and taxonomic classification.</title>
        <authorList>
            <person name="Goeker M."/>
        </authorList>
    </citation>
    <scope>NUCLEOTIDE SEQUENCE [LARGE SCALE GENOMIC DNA]</scope>
    <source>
        <strain evidence="3 4">DSM 16791</strain>
    </source>
</reference>
<dbReference type="RefSeq" id="WP_110031676.1">
    <property type="nucleotide sequence ID" value="NZ_QGTR01000002.1"/>
</dbReference>
<dbReference type="SUPFAM" id="SSF47616">
    <property type="entry name" value="GST C-terminal domain-like"/>
    <property type="match status" value="1"/>
</dbReference>
<dbReference type="SUPFAM" id="SSF52833">
    <property type="entry name" value="Thioredoxin-like"/>
    <property type="match status" value="1"/>
</dbReference>
<dbReference type="PANTHER" id="PTHR32419:SF6">
    <property type="entry name" value="GLUTATHIONE S-TRANSFERASE OMEGA-LIKE 1-RELATED"/>
    <property type="match status" value="1"/>
</dbReference>
<feature type="region of interest" description="Disordered" evidence="1">
    <location>
        <begin position="1"/>
        <end position="20"/>
    </location>
</feature>
<sequence length="322" mass="35765">MGILHEGRWNGGDDRQIGASGWEPRQEHLRGTVSAKPDGGALPAVAGRYHLIDCPGCPLSHRVTMALRMKGLEGSISTARVRPVMGPNGREFETGDHPVDPVTGFRFLYEAYIATDPTYSGRASTPVLWDRHQGRIVSNCYSDIFGMVNGEFEAFAERRVDFRPEDLRDELAAELSWLGQNFTGAVYRCGFARDQAVFDDYVERIRTAVSQLDAKLADRLYLLGDRVTEADLALLACLLRFDAIYLPLFQCTSARIADHPVICAYVDRMLALPGIAESFDINASMTHYYRSHAHINPTRIVPPQPSLGWTLPAVCNSRGATY</sequence>
<dbReference type="InterPro" id="IPR016639">
    <property type="entry name" value="GST_Omega/GSH"/>
</dbReference>
<dbReference type="InterPro" id="IPR036249">
    <property type="entry name" value="Thioredoxin-like_sf"/>
</dbReference>
<feature type="compositionally biased region" description="Basic and acidic residues" evidence="1">
    <location>
        <begin position="1"/>
        <end position="16"/>
    </location>
</feature>
<dbReference type="GO" id="GO:0004364">
    <property type="term" value="F:glutathione transferase activity"/>
    <property type="evidence" value="ECO:0007669"/>
    <property type="project" value="InterPro"/>
</dbReference>
<accession>A0A317PME2</accession>
<dbReference type="Proteomes" id="UP000246352">
    <property type="component" value="Unassembled WGS sequence"/>
</dbReference>
<evidence type="ECO:0000259" key="2">
    <source>
        <dbReference type="PROSITE" id="PS50405"/>
    </source>
</evidence>
<keyword evidence="3" id="KW-0808">Transferase</keyword>
<feature type="domain" description="GST C-terminal" evidence="2">
    <location>
        <begin position="153"/>
        <end position="288"/>
    </location>
</feature>
<organism evidence="3 4">
    <name type="scientific">Hoeflea marina</name>
    <dbReference type="NCBI Taxonomy" id="274592"/>
    <lineage>
        <taxon>Bacteria</taxon>
        <taxon>Pseudomonadati</taxon>
        <taxon>Pseudomonadota</taxon>
        <taxon>Alphaproteobacteria</taxon>
        <taxon>Hyphomicrobiales</taxon>
        <taxon>Rhizobiaceae</taxon>
        <taxon>Hoeflea</taxon>
    </lineage>
</organism>
<dbReference type="PANTHER" id="PTHR32419">
    <property type="entry name" value="GLUTATHIONYL-HYDROQUINONE REDUCTASE"/>
    <property type="match status" value="1"/>
</dbReference>
<dbReference type="Pfam" id="PF13410">
    <property type="entry name" value="GST_C_2"/>
    <property type="match status" value="1"/>
</dbReference>
<dbReference type="OrthoDB" id="9769158at2"/>
<protein>
    <submittedName>
        <fullName evidence="3">Putative glutathione S-transferase</fullName>
    </submittedName>
</protein>
<evidence type="ECO:0000313" key="4">
    <source>
        <dbReference type="Proteomes" id="UP000246352"/>
    </source>
</evidence>
<name>A0A317PME2_9HYPH</name>
<keyword evidence="4" id="KW-1185">Reference proteome</keyword>
<comment type="caution">
    <text evidence="3">The sequence shown here is derived from an EMBL/GenBank/DDBJ whole genome shotgun (WGS) entry which is preliminary data.</text>
</comment>
<dbReference type="Gene3D" id="1.20.1050.10">
    <property type="match status" value="1"/>
</dbReference>